<dbReference type="Proteomes" id="UP000031950">
    <property type="component" value="Unassembled WGS sequence"/>
</dbReference>
<reference evidence="1 2" key="1">
    <citation type="submission" date="2015-01" db="EMBL/GenBank/DDBJ databases">
        <title>Genome sequence of Jeotgalibacillus alimentarius.</title>
        <authorList>
            <person name="Goh K.M."/>
            <person name="Chan K.-G."/>
            <person name="Yaakop A.S."/>
            <person name="Ee R."/>
            <person name="Gan H.M."/>
            <person name="Chan C.S."/>
        </authorList>
    </citation>
    <scope>NUCLEOTIDE SEQUENCE [LARGE SCALE GENOMIC DNA]</scope>
    <source>
        <strain evidence="1 2">YKJ-13</strain>
    </source>
</reference>
<proteinExistence type="predicted"/>
<dbReference type="STRING" id="135826.KP77_17260"/>
<dbReference type="Pfam" id="PF14071">
    <property type="entry name" value="YlbD_coat"/>
    <property type="match status" value="1"/>
</dbReference>
<dbReference type="InterPro" id="IPR025953">
    <property type="entry name" value="YlbD_coat"/>
</dbReference>
<name>A0A0C2W151_9BACL</name>
<accession>A0A0C2W151</accession>
<keyword evidence="2" id="KW-1185">Reference proteome</keyword>
<comment type="caution">
    <text evidence="1">The sequence shown here is derived from an EMBL/GenBank/DDBJ whole genome shotgun (WGS) entry which is preliminary data.</text>
</comment>
<evidence type="ECO:0000313" key="1">
    <source>
        <dbReference type="EMBL" id="KIL50351.1"/>
    </source>
</evidence>
<dbReference type="RefSeq" id="WP_041122293.1">
    <property type="nucleotide sequence ID" value="NZ_JXRQ01000017.1"/>
</dbReference>
<dbReference type="OrthoDB" id="1655540at2"/>
<dbReference type="PATRIC" id="fig|135826.4.peg.1721"/>
<evidence type="ECO:0000313" key="2">
    <source>
        <dbReference type="Proteomes" id="UP000031950"/>
    </source>
</evidence>
<dbReference type="AlphaFoldDB" id="A0A0C2W151"/>
<dbReference type="EMBL" id="JXRQ01000017">
    <property type="protein sequence ID" value="KIL50351.1"/>
    <property type="molecule type" value="Genomic_DNA"/>
</dbReference>
<protein>
    <recommendedName>
        <fullName evidence="3">Cytosolic protein</fullName>
    </recommendedName>
</protein>
<organism evidence="1 2">
    <name type="scientific">Jeotgalibacillus alimentarius</name>
    <dbReference type="NCBI Taxonomy" id="135826"/>
    <lineage>
        <taxon>Bacteria</taxon>
        <taxon>Bacillati</taxon>
        <taxon>Bacillota</taxon>
        <taxon>Bacilli</taxon>
        <taxon>Bacillales</taxon>
        <taxon>Caryophanaceae</taxon>
        <taxon>Jeotgalibacillus</taxon>
    </lineage>
</organism>
<evidence type="ECO:0008006" key="3">
    <source>
        <dbReference type="Google" id="ProtNLM"/>
    </source>
</evidence>
<sequence length="106" mass="12599">MSSDLTQFKGYLKKHPELIMKVRRGETTWQALYDEWLLVDQKDSRGIEFDQILNTVKEKIQDIDPGQIEEYSKRIQSGLDFFQEMLSKLNQGNNESDDILMKQWKQ</sequence>
<gene>
    <name evidence="1" type="ORF">KP77_17260</name>
</gene>